<dbReference type="CDD" id="cd05911">
    <property type="entry name" value="Firefly_Luc_like"/>
    <property type="match status" value="1"/>
</dbReference>
<dbReference type="Gene3D" id="3.30.300.30">
    <property type="match status" value="1"/>
</dbReference>
<organism evidence="5 6">
    <name type="scientific">Drosophila albomicans</name>
    <name type="common">Fruit fly</name>
    <dbReference type="NCBI Taxonomy" id="7291"/>
    <lineage>
        <taxon>Eukaryota</taxon>
        <taxon>Metazoa</taxon>
        <taxon>Ecdysozoa</taxon>
        <taxon>Arthropoda</taxon>
        <taxon>Hexapoda</taxon>
        <taxon>Insecta</taxon>
        <taxon>Pterygota</taxon>
        <taxon>Neoptera</taxon>
        <taxon>Endopterygota</taxon>
        <taxon>Diptera</taxon>
        <taxon>Brachycera</taxon>
        <taxon>Muscomorpha</taxon>
        <taxon>Ephydroidea</taxon>
        <taxon>Drosophilidae</taxon>
        <taxon>Drosophila</taxon>
    </lineage>
</organism>
<dbReference type="AlphaFoldDB" id="A0A6P8W972"/>
<evidence type="ECO:0000259" key="3">
    <source>
        <dbReference type="Pfam" id="PF00501"/>
    </source>
</evidence>
<dbReference type="FunFam" id="3.40.50.12780:FF:000025">
    <property type="entry name" value="luciferin 4-monooxygenase"/>
    <property type="match status" value="1"/>
</dbReference>
<evidence type="ECO:0000256" key="1">
    <source>
        <dbReference type="ARBA" id="ARBA00004275"/>
    </source>
</evidence>
<reference evidence="6" key="1">
    <citation type="submission" date="2025-08" db="UniProtKB">
        <authorList>
            <consortium name="RefSeq"/>
        </authorList>
    </citation>
    <scope>IDENTIFICATION</scope>
    <source>
        <strain evidence="6">15112-1751.03</strain>
        <tissue evidence="6">Whole Adult</tissue>
    </source>
</reference>
<evidence type="ECO:0000313" key="6">
    <source>
        <dbReference type="RefSeq" id="XP_034100206.1"/>
    </source>
</evidence>
<dbReference type="InterPro" id="IPR020845">
    <property type="entry name" value="AMP-binding_CS"/>
</dbReference>
<dbReference type="Proteomes" id="UP000515160">
    <property type="component" value="Chromosome 2L"/>
</dbReference>
<dbReference type="PANTHER" id="PTHR24096:SF353">
    <property type="entry name" value="GH16244P-RELATED"/>
    <property type="match status" value="1"/>
</dbReference>
<dbReference type="PANTHER" id="PTHR24096">
    <property type="entry name" value="LONG-CHAIN-FATTY-ACID--COA LIGASE"/>
    <property type="match status" value="1"/>
</dbReference>
<dbReference type="Pfam" id="PF00501">
    <property type="entry name" value="AMP-binding"/>
    <property type="match status" value="1"/>
</dbReference>
<sequence length="536" mass="60214">MPFQPEYNYNPDQKVWSGVDEDAIFNPELSLGEITFNEMRRHPQLTAQISATENTTVTWEEMHLKAQSVASYLRNLGLHQTDIIGLIARNTTHLSAVIYGCLFNGLAFHCVNINHTPATIEKLYGITKPRVIFCDGDEYEKISNGTKNLNTKIVTMRNHQPGSTPIEELLNTPILPNFKPYKLEKGNDQTLAIICSSGTTGVPKAVTNAYSHKFFMTSKYLTTADVQYCHSTPDWVTGLTTYISSGIHSTTRIVCDGAFNPALVLSLIEKHKITWWLGPPSMMALMANCPNFETTKIDSLKHMLYGGMCASIEVQDRFRKRLNPGALQFAFGFSELGSSNCTLNKHYDEKPNSVGRVLPGIKIKIISPSNEALPPNKCGEICVHPGQYWDGYYNDPEETRNMQDRDGWLYTGDTGYFDDDGFLYISGRIKDMIKYNGIMYYPSEVEDVVTQMPGIAEVCVFGLHSDTTWMKTAAAVVLQRGAQITGEDVCKFVKERVDSDYLEIHAGCIIVNDIKRLPNGKTNRNAMKEYFEANYK</sequence>
<feature type="domain" description="AMP-dependent synthetase/ligase" evidence="3">
    <location>
        <begin position="39"/>
        <end position="393"/>
    </location>
</feature>
<dbReference type="PROSITE" id="PS00455">
    <property type="entry name" value="AMP_BINDING"/>
    <property type="match status" value="1"/>
</dbReference>
<dbReference type="GeneID" id="117565287"/>
<dbReference type="InterPro" id="IPR000873">
    <property type="entry name" value="AMP-dep_synth/lig_dom"/>
</dbReference>
<keyword evidence="5" id="KW-1185">Reference proteome</keyword>
<feature type="domain" description="AMP-binding enzyme C-terminal" evidence="4">
    <location>
        <begin position="444"/>
        <end position="521"/>
    </location>
</feature>
<evidence type="ECO:0000256" key="2">
    <source>
        <dbReference type="ARBA" id="ARBA00023140"/>
    </source>
</evidence>
<gene>
    <name evidence="6" type="primary">LOC117565287</name>
</gene>
<comment type="subcellular location">
    <subcellularLocation>
        <location evidence="1">Peroxisome</location>
    </subcellularLocation>
</comment>
<dbReference type="Gene3D" id="3.40.50.12780">
    <property type="entry name" value="N-terminal domain of ligase-like"/>
    <property type="match status" value="1"/>
</dbReference>
<evidence type="ECO:0000313" key="5">
    <source>
        <dbReference type="Proteomes" id="UP000515160"/>
    </source>
</evidence>
<dbReference type="RefSeq" id="XP_034100206.1">
    <property type="nucleotide sequence ID" value="XM_034244315.2"/>
</dbReference>
<accession>A0A6P8W972</accession>
<dbReference type="OrthoDB" id="10253869at2759"/>
<dbReference type="InterPro" id="IPR045851">
    <property type="entry name" value="AMP-bd_C_sf"/>
</dbReference>
<dbReference type="GO" id="GO:0046949">
    <property type="term" value="P:fatty-acyl-CoA biosynthetic process"/>
    <property type="evidence" value="ECO:0007669"/>
    <property type="project" value="TreeGrafter"/>
</dbReference>
<dbReference type="SUPFAM" id="SSF56801">
    <property type="entry name" value="Acetyl-CoA synthetase-like"/>
    <property type="match status" value="1"/>
</dbReference>
<dbReference type="GO" id="GO:0005777">
    <property type="term" value="C:peroxisome"/>
    <property type="evidence" value="ECO:0007669"/>
    <property type="project" value="UniProtKB-SubCell"/>
</dbReference>
<dbReference type="InterPro" id="IPR025110">
    <property type="entry name" value="AMP-bd_C"/>
</dbReference>
<name>A0A6P8W972_DROAB</name>
<proteinExistence type="predicted"/>
<dbReference type="InterPro" id="IPR042099">
    <property type="entry name" value="ANL_N_sf"/>
</dbReference>
<keyword evidence="2" id="KW-0576">Peroxisome</keyword>
<protein>
    <submittedName>
        <fullName evidence="6">Uncharacterized protein LOC117565287</fullName>
    </submittedName>
</protein>
<evidence type="ECO:0000259" key="4">
    <source>
        <dbReference type="Pfam" id="PF13193"/>
    </source>
</evidence>
<dbReference type="Pfam" id="PF13193">
    <property type="entry name" value="AMP-binding_C"/>
    <property type="match status" value="1"/>
</dbReference>
<dbReference type="GO" id="GO:0004467">
    <property type="term" value="F:long-chain fatty acid-CoA ligase activity"/>
    <property type="evidence" value="ECO:0007669"/>
    <property type="project" value="TreeGrafter"/>
</dbReference>